<feature type="non-terminal residue" evidence="2">
    <location>
        <position position="167"/>
    </location>
</feature>
<evidence type="ECO:0000256" key="1">
    <source>
        <dbReference type="SAM" id="MobiDB-lite"/>
    </source>
</evidence>
<gene>
    <name evidence="2" type="ORF">SKAU_G00140770</name>
</gene>
<accession>A0A9Q1FS85</accession>
<organism evidence="2 3">
    <name type="scientific">Synaphobranchus kaupii</name>
    <name type="common">Kaup's arrowtooth eel</name>
    <dbReference type="NCBI Taxonomy" id="118154"/>
    <lineage>
        <taxon>Eukaryota</taxon>
        <taxon>Metazoa</taxon>
        <taxon>Chordata</taxon>
        <taxon>Craniata</taxon>
        <taxon>Vertebrata</taxon>
        <taxon>Euteleostomi</taxon>
        <taxon>Actinopterygii</taxon>
        <taxon>Neopterygii</taxon>
        <taxon>Teleostei</taxon>
        <taxon>Anguilliformes</taxon>
        <taxon>Synaphobranchidae</taxon>
        <taxon>Synaphobranchus</taxon>
    </lineage>
</organism>
<protein>
    <submittedName>
        <fullName evidence="2">Uncharacterized protein</fullName>
    </submittedName>
</protein>
<dbReference type="OrthoDB" id="2668416at2759"/>
<keyword evidence="3" id="KW-1185">Reference proteome</keyword>
<evidence type="ECO:0000313" key="3">
    <source>
        <dbReference type="Proteomes" id="UP001152622"/>
    </source>
</evidence>
<proteinExistence type="predicted"/>
<dbReference type="EMBL" id="JAINUF010000004">
    <property type="protein sequence ID" value="KAJ8365246.1"/>
    <property type="molecule type" value="Genomic_DNA"/>
</dbReference>
<evidence type="ECO:0000313" key="2">
    <source>
        <dbReference type="EMBL" id="KAJ8365246.1"/>
    </source>
</evidence>
<name>A0A9Q1FS85_SYNKA</name>
<dbReference type="Proteomes" id="UP001152622">
    <property type="component" value="Chromosome 4"/>
</dbReference>
<reference evidence="2" key="1">
    <citation type="journal article" date="2023" name="Science">
        <title>Genome structures resolve the early diversification of teleost fishes.</title>
        <authorList>
            <person name="Parey E."/>
            <person name="Louis A."/>
            <person name="Montfort J."/>
            <person name="Bouchez O."/>
            <person name="Roques C."/>
            <person name="Iampietro C."/>
            <person name="Lluch J."/>
            <person name="Castinel A."/>
            <person name="Donnadieu C."/>
            <person name="Desvignes T."/>
            <person name="Floi Bucao C."/>
            <person name="Jouanno E."/>
            <person name="Wen M."/>
            <person name="Mejri S."/>
            <person name="Dirks R."/>
            <person name="Jansen H."/>
            <person name="Henkel C."/>
            <person name="Chen W.J."/>
            <person name="Zahm M."/>
            <person name="Cabau C."/>
            <person name="Klopp C."/>
            <person name="Thompson A.W."/>
            <person name="Robinson-Rechavi M."/>
            <person name="Braasch I."/>
            <person name="Lecointre G."/>
            <person name="Bobe J."/>
            <person name="Postlethwait J.H."/>
            <person name="Berthelot C."/>
            <person name="Roest Crollius H."/>
            <person name="Guiguen Y."/>
        </authorList>
    </citation>
    <scope>NUCLEOTIDE SEQUENCE</scope>
    <source>
        <strain evidence="2">WJC10195</strain>
    </source>
</reference>
<comment type="caution">
    <text evidence="2">The sequence shown here is derived from an EMBL/GenBank/DDBJ whole genome shotgun (WGS) entry which is preliminary data.</text>
</comment>
<dbReference type="AlphaFoldDB" id="A0A9Q1FS85"/>
<sequence length="167" mass="18545">GCGFSHKGTSEWVHVICAVFQALQSELFREYVYFPQGDELLEVIIGCKLKWQFPRCAGAVGGSHISIIALNENHSNYFNGDGWQSEILQAVADHSDQHSFPYRWDKRGRPICRECGEVGQKIWPVATGTCSGGAPRVTRWAAVKRQPPATVGHVDGAKTHPRQSRRG</sequence>
<feature type="region of interest" description="Disordered" evidence="1">
    <location>
        <begin position="148"/>
        <end position="167"/>
    </location>
</feature>